<sequence>MNAFVGSFAPSRLTRTTFAGARLSGAPVRSAARVTMQAKSKSVPFMDCPKALDGSMVGDVGFDPLNFSAYLPLSWLREAEIKHCRLCMLAALGWLTTEFYTFPFYANAPKLPTDAHDYFTRTALAQVLLFVCVWEILTTPAVIQMVTGKSDRKPGYFGFDPLNLTSKWDPAKFEKYQLSELKNGRLAMIAIGGLVHQAWLTKMPAIAQIQAGKFFP</sequence>
<dbReference type="GO" id="GO:0016168">
    <property type="term" value="F:chlorophyll binding"/>
    <property type="evidence" value="ECO:0007669"/>
    <property type="project" value="UniProtKB-KW"/>
</dbReference>
<evidence type="ECO:0008006" key="7">
    <source>
        <dbReference type="Google" id="ProtNLM"/>
    </source>
</evidence>
<keyword evidence="3" id="KW-0602">Photosynthesis</keyword>
<dbReference type="PANTHER" id="PTHR21649">
    <property type="entry name" value="CHLOROPHYLL A/B BINDING PROTEIN"/>
    <property type="match status" value="1"/>
</dbReference>
<dbReference type="Pfam" id="PF00504">
    <property type="entry name" value="Chloroa_b-bind"/>
    <property type="match status" value="1"/>
</dbReference>
<keyword evidence="4" id="KW-0934">Plastid</keyword>
<dbReference type="SUPFAM" id="SSF103511">
    <property type="entry name" value="Chlorophyll a-b binding protein"/>
    <property type="match status" value="1"/>
</dbReference>
<feature type="binding site" evidence="5">
    <location>
        <position position="180"/>
    </location>
    <ligand>
        <name>chlorophyll a</name>
        <dbReference type="ChEBI" id="CHEBI:58416"/>
        <label>1</label>
    </ligand>
</feature>
<evidence type="ECO:0000256" key="1">
    <source>
        <dbReference type="ARBA" id="ARBA00004229"/>
    </source>
</evidence>
<keyword evidence="5" id="KW-0148">Chlorophyll</keyword>
<evidence type="ECO:0000256" key="4">
    <source>
        <dbReference type="ARBA" id="ARBA00022640"/>
    </source>
</evidence>
<dbReference type="GO" id="GO:0009765">
    <property type="term" value="P:photosynthesis, light harvesting"/>
    <property type="evidence" value="ECO:0007669"/>
    <property type="project" value="InterPro"/>
</dbReference>
<accession>A0A7S2ZRW4</accession>
<protein>
    <recommendedName>
        <fullName evidence="7">Light-harvesting complex protein</fullName>
    </recommendedName>
</protein>
<dbReference type="InterPro" id="IPR001344">
    <property type="entry name" value="Chloro_AB-bd_pln"/>
</dbReference>
<feature type="binding site" evidence="5">
    <location>
        <position position="83"/>
    </location>
    <ligand>
        <name>chlorophyll a</name>
        <dbReference type="ChEBI" id="CHEBI:58416"/>
        <label>1</label>
    </ligand>
</feature>
<dbReference type="GO" id="GO:0009507">
    <property type="term" value="C:chloroplast"/>
    <property type="evidence" value="ECO:0007669"/>
    <property type="project" value="UniProtKB-SubCell"/>
</dbReference>
<feature type="binding site" evidence="5">
    <location>
        <position position="183"/>
    </location>
    <ligand>
        <name>chlorophyll a</name>
        <dbReference type="ChEBI" id="CHEBI:58416"/>
        <label>1</label>
    </ligand>
</feature>
<gene>
    <name evidence="6" type="ORF">RMAR00112_LOCUS17474</name>
</gene>
<proteinExistence type="predicted"/>
<evidence type="ECO:0000256" key="5">
    <source>
        <dbReference type="PIRSR" id="PIRSR601344-1"/>
    </source>
</evidence>
<feature type="binding site" evidence="5">
    <location>
        <position position="80"/>
    </location>
    <ligand>
        <name>chlorophyll a</name>
        <dbReference type="ChEBI" id="CHEBI:58416"/>
        <label>1</label>
    </ligand>
</feature>
<feature type="binding site" evidence="5">
    <location>
        <position position="185"/>
    </location>
    <ligand>
        <name>chlorophyll b</name>
        <dbReference type="ChEBI" id="CHEBI:61721"/>
        <label>2</label>
    </ligand>
</feature>
<feature type="binding site" evidence="5">
    <location>
        <position position="197"/>
    </location>
    <ligand>
        <name>chlorophyll a</name>
        <dbReference type="ChEBI" id="CHEBI:58416"/>
        <label>1</label>
    </ligand>
</feature>
<keyword evidence="5" id="KW-0157">Chromophore</keyword>
<evidence type="ECO:0000256" key="3">
    <source>
        <dbReference type="ARBA" id="ARBA00022531"/>
    </source>
</evidence>
<keyword evidence="2" id="KW-0150">Chloroplast</keyword>
<dbReference type="Gene3D" id="1.10.3460.10">
    <property type="entry name" value="Chlorophyll a/b binding protein domain"/>
    <property type="match status" value="1"/>
</dbReference>
<organism evidence="6">
    <name type="scientific">Rhodosorus marinus</name>
    <dbReference type="NCBI Taxonomy" id="101924"/>
    <lineage>
        <taxon>Eukaryota</taxon>
        <taxon>Rhodophyta</taxon>
        <taxon>Stylonematophyceae</taxon>
        <taxon>Stylonematales</taxon>
        <taxon>Stylonemataceae</taxon>
        <taxon>Rhodosorus</taxon>
    </lineage>
</organism>
<dbReference type="EMBL" id="HBHW01022801">
    <property type="protein sequence ID" value="CAE0049475.1"/>
    <property type="molecule type" value="Transcribed_RNA"/>
</dbReference>
<feature type="binding site" description="axial binding residue" evidence="5">
    <location>
        <position position="85"/>
    </location>
    <ligand>
        <name>chlorophyll b</name>
        <dbReference type="ChEBI" id="CHEBI:61721"/>
        <label>1</label>
    </ligand>
    <ligandPart>
        <name>Mg</name>
        <dbReference type="ChEBI" id="CHEBI:25107"/>
    </ligandPart>
</feature>
<evidence type="ECO:0000256" key="2">
    <source>
        <dbReference type="ARBA" id="ARBA00022528"/>
    </source>
</evidence>
<feature type="binding site" evidence="5">
    <location>
        <position position="68"/>
    </location>
    <ligand>
        <name>chlorophyll a</name>
        <dbReference type="ChEBI" id="CHEBI:58416"/>
        <label>1</label>
    </ligand>
</feature>
<dbReference type="GO" id="GO:0016020">
    <property type="term" value="C:membrane"/>
    <property type="evidence" value="ECO:0007669"/>
    <property type="project" value="InterPro"/>
</dbReference>
<dbReference type="InterPro" id="IPR022796">
    <property type="entry name" value="Chloroa_b-bind"/>
</dbReference>
<reference evidence="6" key="1">
    <citation type="submission" date="2021-01" db="EMBL/GenBank/DDBJ databases">
        <authorList>
            <person name="Corre E."/>
            <person name="Pelletier E."/>
            <person name="Niang G."/>
            <person name="Scheremetjew M."/>
            <person name="Finn R."/>
            <person name="Kale V."/>
            <person name="Holt S."/>
            <person name="Cochrane G."/>
            <person name="Meng A."/>
            <person name="Brown T."/>
            <person name="Cohen L."/>
        </authorList>
    </citation>
    <scope>NUCLEOTIDE SEQUENCE</scope>
    <source>
        <strain evidence="6">CCMP 769</strain>
    </source>
</reference>
<comment type="subcellular location">
    <subcellularLocation>
        <location evidence="1">Plastid</location>
        <location evidence="1">Chloroplast</location>
    </subcellularLocation>
</comment>
<evidence type="ECO:0000313" key="6">
    <source>
        <dbReference type="EMBL" id="CAE0049475.1"/>
    </source>
</evidence>
<name>A0A7S2ZRW4_9RHOD</name>
<dbReference type="AlphaFoldDB" id="A0A7S2ZRW4"/>